<dbReference type="Pfam" id="PF03471">
    <property type="entry name" value="CorC_HlyC"/>
    <property type="match status" value="1"/>
</dbReference>
<feature type="domain" description="CBS" evidence="10">
    <location>
        <begin position="219"/>
        <end position="280"/>
    </location>
</feature>
<dbReference type="InterPro" id="IPR046342">
    <property type="entry name" value="CBS_dom_sf"/>
</dbReference>
<dbReference type="PROSITE" id="PS51846">
    <property type="entry name" value="CNNM"/>
    <property type="match status" value="1"/>
</dbReference>
<comment type="caution">
    <text evidence="12">The sequence shown here is derived from an EMBL/GenBank/DDBJ whole genome shotgun (WGS) entry which is preliminary data.</text>
</comment>
<feature type="transmembrane region" description="Helical" evidence="9">
    <location>
        <begin position="103"/>
        <end position="122"/>
    </location>
</feature>
<dbReference type="Proteomes" id="UP000266389">
    <property type="component" value="Unassembled WGS sequence"/>
</dbReference>
<name>A0A395LVA0_9BACT</name>
<accession>A0A395LVA0</accession>
<evidence type="ECO:0000259" key="10">
    <source>
        <dbReference type="PROSITE" id="PS51371"/>
    </source>
</evidence>
<protein>
    <submittedName>
        <fullName evidence="12">HlyC/CorC family transporter</fullName>
    </submittedName>
</protein>
<keyword evidence="6 8" id="KW-0472">Membrane</keyword>
<dbReference type="FunFam" id="3.30.465.10:FF:000023">
    <property type="entry name" value="Magnesium and cobalt transporter"/>
    <property type="match status" value="1"/>
</dbReference>
<keyword evidence="5 7" id="KW-0129">CBS domain</keyword>
<evidence type="ECO:0000256" key="7">
    <source>
        <dbReference type="PROSITE-ProRule" id="PRU00703"/>
    </source>
</evidence>
<feature type="transmembrane region" description="Helical" evidence="9">
    <location>
        <begin position="6"/>
        <end position="28"/>
    </location>
</feature>
<dbReference type="Gene3D" id="3.10.580.10">
    <property type="entry name" value="CBS-domain"/>
    <property type="match status" value="1"/>
</dbReference>
<evidence type="ECO:0000256" key="1">
    <source>
        <dbReference type="ARBA" id="ARBA00004141"/>
    </source>
</evidence>
<evidence type="ECO:0000256" key="5">
    <source>
        <dbReference type="ARBA" id="ARBA00023122"/>
    </source>
</evidence>
<dbReference type="PROSITE" id="PS51371">
    <property type="entry name" value="CBS"/>
    <property type="match status" value="2"/>
</dbReference>
<proteinExistence type="predicted"/>
<keyword evidence="3" id="KW-0677">Repeat</keyword>
<comment type="subcellular location">
    <subcellularLocation>
        <location evidence="1">Membrane</location>
        <topology evidence="1">Multi-pass membrane protein</topology>
    </subcellularLocation>
</comment>
<feature type="domain" description="CBS" evidence="10">
    <location>
        <begin position="283"/>
        <end position="339"/>
    </location>
</feature>
<dbReference type="SUPFAM" id="SSF56176">
    <property type="entry name" value="FAD-binding/transporter-associated domain-like"/>
    <property type="match status" value="1"/>
</dbReference>
<dbReference type="Pfam" id="PF00571">
    <property type="entry name" value="CBS"/>
    <property type="match status" value="2"/>
</dbReference>
<keyword evidence="4 8" id="KW-1133">Transmembrane helix</keyword>
<evidence type="ECO:0000256" key="4">
    <source>
        <dbReference type="ARBA" id="ARBA00022989"/>
    </source>
</evidence>
<dbReference type="InterPro" id="IPR000644">
    <property type="entry name" value="CBS_dom"/>
</dbReference>
<feature type="transmembrane region" description="Helical" evidence="9">
    <location>
        <begin position="58"/>
        <end position="83"/>
    </location>
</feature>
<dbReference type="PANTHER" id="PTHR22777:SF17">
    <property type="entry name" value="UPF0053 PROTEIN SLL0260"/>
    <property type="match status" value="1"/>
</dbReference>
<keyword evidence="2 8" id="KW-0812">Transmembrane</keyword>
<sequence length="444" mass="48905">MSIGFEIVLILLLILANGIFALSEIAVVSARKTKLQQMASEGDERARAALELANSPDLLLSTVQVGITLIGILAGAYSGATIAEQLAAQWKDVPYIGQYSSQVSLAVVVLVITYLSLVIGELVPKRLALSNPELVAKIVASPMKAISAFFYPAIRILSSSTNLILRFFGIKPQVEPPVTEEEIKVLMEQGTQAGTFNEVEQDMVERVLRLGDRRVSSIMTPRTDIVWLSIHDSPEDLRKQIIESAHSFFPVCGEDLDDVLGVVHVKDLLARNLCNEPLDLVHAMKKPLFIAETTPPLKVLELFKSSRVHIGIVIDEYGTTQGLVTLNDILEAIVGDIPTTNQPAKQKVVQREDGSWLVDGMITLDEFSEEFEQVPLPDAEERDYETLAGFILHQLGSVPTVGQYFDWKGWRFEVVDLDGNRVDKVLLSRAQSTSAMAQENSKIS</sequence>
<evidence type="ECO:0000256" key="9">
    <source>
        <dbReference type="SAM" id="Phobius"/>
    </source>
</evidence>
<evidence type="ECO:0000256" key="6">
    <source>
        <dbReference type="ARBA" id="ARBA00023136"/>
    </source>
</evidence>
<dbReference type="InterPro" id="IPR044751">
    <property type="entry name" value="Ion_transp-like_CBS"/>
</dbReference>
<dbReference type="AlphaFoldDB" id="A0A395LVA0"/>
<gene>
    <name evidence="12" type="ORF">D0433_14750</name>
</gene>
<evidence type="ECO:0000256" key="3">
    <source>
        <dbReference type="ARBA" id="ARBA00022737"/>
    </source>
</evidence>
<reference evidence="12 13" key="1">
    <citation type="journal article" date="2011" name="ISME J.">
        <title>Community ecology of hot spring cyanobacterial mats: predominant populations and their functional potential.</title>
        <authorList>
            <person name="Klatt C.G."/>
            <person name="Wood J.M."/>
            <person name="Rusch D.B."/>
            <person name="Bateson M.M."/>
            <person name="Hamamura N."/>
            <person name="Heidelberg J.F."/>
            <person name="Grossman A.R."/>
            <person name="Bhaya D."/>
            <person name="Cohan F.M."/>
            <person name="Kuhl M."/>
            <person name="Bryant D.A."/>
            <person name="Ward D.M."/>
        </authorList>
    </citation>
    <scope>NUCLEOTIDE SEQUENCE [LARGE SCALE GENOMIC DNA]</scope>
    <source>
        <strain evidence="12">OS</strain>
    </source>
</reference>
<dbReference type="InterPro" id="IPR002550">
    <property type="entry name" value="CNNM"/>
</dbReference>
<dbReference type="GO" id="GO:0005886">
    <property type="term" value="C:plasma membrane"/>
    <property type="evidence" value="ECO:0007669"/>
    <property type="project" value="TreeGrafter"/>
</dbReference>
<evidence type="ECO:0000259" key="11">
    <source>
        <dbReference type="PROSITE" id="PS51846"/>
    </source>
</evidence>
<dbReference type="Gene3D" id="3.30.465.10">
    <property type="match status" value="1"/>
</dbReference>
<organism evidence="12 13">
    <name type="scientific">Candidatus Thermochlorobacter aerophilus</name>
    <dbReference type="NCBI Taxonomy" id="1868324"/>
    <lineage>
        <taxon>Bacteria</taxon>
        <taxon>Pseudomonadati</taxon>
        <taxon>Chlorobiota</taxon>
        <taxon>Chlorobiia</taxon>
        <taxon>Chlorobiales</taxon>
        <taxon>Candidatus Thermochlorobacteriaceae</taxon>
        <taxon>Candidatus Thermochlorobacter</taxon>
    </lineage>
</organism>
<evidence type="ECO:0000313" key="13">
    <source>
        <dbReference type="Proteomes" id="UP000266389"/>
    </source>
</evidence>
<evidence type="ECO:0000313" key="12">
    <source>
        <dbReference type="EMBL" id="RFM22723.1"/>
    </source>
</evidence>
<evidence type="ECO:0000256" key="8">
    <source>
        <dbReference type="PROSITE-ProRule" id="PRU01193"/>
    </source>
</evidence>
<dbReference type="SMART" id="SM01091">
    <property type="entry name" value="CorC_HlyC"/>
    <property type="match status" value="1"/>
</dbReference>
<evidence type="ECO:0000256" key="2">
    <source>
        <dbReference type="ARBA" id="ARBA00022692"/>
    </source>
</evidence>
<feature type="domain" description="CNNM transmembrane" evidence="11">
    <location>
        <begin position="1"/>
        <end position="200"/>
    </location>
</feature>
<dbReference type="Pfam" id="PF01595">
    <property type="entry name" value="CNNM"/>
    <property type="match status" value="1"/>
</dbReference>
<dbReference type="InterPro" id="IPR016169">
    <property type="entry name" value="FAD-bd_PCMH_sub2"/>
</dbReference>
<dbReference type="SUPFAM" id="SSF54631">
    <property type="entry name" value="CBS-domain pair"/>
    <property type="match status" value="1"/>
</dbReference>
<dbReference type="GO" id="GO:0050660">
    <property type="term" value="F:flavin adenine dinucleotide binding"/>
    <property type="evidence" value="ECO:0007669"/>
    <property type="project" value="InterPro"/>
</dbReference>
<dbReference type="InterPro" id="IPR036318">
    <property type="entry name" value="FAD-bd_PCMH-like_sf"/>
</dbReference>
<dbReference type="FunFam" id="3.10.580.10:FF:000002">
    <property type="entry name" value="Magnesium/cobalt efflux protein CorC"/>
    <property type="match status" value="1"/>
</dbReference>
<dbReference type="PANTHER" id="PTHR22777">
    <property type="entry name" value="HEMOLYSIN-RELATED"/>
    <property type="match status" value="1"/>
</dbReference>
<dbReference type="EMBL" id="PHFL01000080">
    <property type="protein sequence ID" value="RFM22723.1"/>
    <property type="molecule type" value="Genomic_DNA"/>
</dbReference>
<dbReference type="CDD" id="cd04590">
    <property type="entry name" value="CBS_pair_CorC_HlyC_assoc"/>
    <property type="match status" value="1"/>
</dbReference>
<dbReference type="InterPro" id="IPR005170">
    <property type="entry name" value="Transptr-assoc_dom"/>
</dbReference>